<dbReference type="PROSITE" id="PS01209">
    <property type="entry name" value="LDLRA_1"/>
    <property type="match status" value="1"/>
</dbReference>
<dbReference type="Pfam" id="PF00057">
    <property type="entry name" value="Ldl_recept_a"/>
    <property type="match status" value="1"/>
</dbReference>
<feature type="disulfide bond" evidence="2">
    <location>
        <begin position="236"/>
        <end position="254"/>
    </location>
</feature>
<accession>A0A091CVA3</accession>
<name>A0A091CVA3_FUKDA</name>
<sequence>MDFHLEPWLHEENLHAGQTGLCSQAFLRSTVLVIAMERTSSNQNKQWVEDYYTSKARTSFSFVLRTAFCLLYSVLYLGGGEPGVQLQRERRTTQNSVIFRGAMMATHEQDEVIALDDISFSAGCLAADDSTDEILPHQEASNTEQPLCCPDTDLCRCDSPDEELRYSTDEILPHQEASNTEQPLCCPDTDLCRCDSPDEELRCVILSQRSFIGLDRLSVYGQNHSRRLCSEDEFTCASGQCVAQDSICDSQRDCSDASDEDPLTCSFVMSSEDASSSDIQELVQKAEPEALVLPNRTESCVVIGSLVTHLIVRLAEPLCQRAFRNEASRGRKQMANKKKKLT</sequence>
<keyword evidence="4" id="KW-1185">Reference proteome</keyword>
<feature type="disulfide bond" evidence="2">
    <location>
        <begin position="229"/>
        <end position="241"/>
    </location>
</feature>
<dbReference type="EMBL" id="KN124346">
    <property type="protein sequence ID" value="KFO21630.1"/>
    <property type="molecule type" value="Genomic_DNA"/>
</dbReference>
<evidence type="ECO:0000256" key="2">
    <source>
        <dbReference type="PROSITE-ProRule" id="PRU00124"/>
    </source>
</evidence>
<reference evidence="3 4" key="1">
    <citation type="submission" date="2013-11" db="EMBL/GenBank/DDBJ databases">
        <title>The Damaraland mole rat (Fukomys damarensis) genome and evolution of African mole rats.</title>
        <authorList>
            <person name="Gladyshev V.N."/>
            <person name="Fang X."/>
        </authorList>
    </citation>
    <scope>NUCLEOTIDE SEQUENCE [LARGE SCALE GENOMIC DNA]</scope>
    <source>
        <tissue evidence="3">Liver</tissue>
    </source>
</reference>
<protein>
    <submittedName>
        <fullName evidence="3">Uncharacterized protein</fullName>
    </submittedName>
</protein>
<dbReference type="Proteomes" id="UP000028990">
    <property type="component" value="Unassembled WGS sequence"/>
</dbReference>
<gene>
    <name evidence="3" type="ORF">H920_16982</name>
</gene>
<dbReference type="AlphaFoldDB" id="A0A091CVA3"/>
<dbReference type="InterPro" id="IPR002172">
    <property type="entry name" value="LDrepeatLR_classA_rpt"/>
</dbReference>
<keyword evidence="1 2" id="KW-1015">Disulfide bond</keyword>
<comment type="caution">
    <text evidence="2">Lacks conserved residue(s) required for the propagation of feature annotation.</text>
</comment>
<dbReference type="InterPro" id="IPR023415">
    <property type="entry name" value="LDLR_class-A_CS"/>
</dbReference>
<organism evidence="3 4">
    <name type="scientific">Fukomys damarensis</name>
    <name type="common">Damaraland mole rat</name>
    <name type="synonym">Cryptomys damarensis</name>
    <dbReference type="NCBI Taxonomy" id="885580"/>
    <lineage>
        <taxon>Eukaryota</taxon>
        <taxon>Metazoa</taxon>
        <taxon>Chordata</taxon>
        <taxon>Craniata</taxon>
        <taxon>Vertebrata</taxon>
        <taxon>Euteleostomi</taxon>
        <taxon>Mammalia</taxon>
        <taxon>Eutheria</taxon>
        <taxon>Euarchontoglires</taxon>
        <taxon>Glires</taxon>
        <taxon>Rodentia</taxon>
        <taxon>Hystricomorpha</taxon>
        <taxon>Bathyergidae</taxon>
        <taxon>Fukomys</taxon>
    </lineage>
</organism>
<dbReference type="Gene3D" id="4.10.400.10">
    <property type="entry name" value="Low-density Lipoprotein Receptor"/>
    <property type="match status" value="1"/>
</dbReference>
<evidence type="ECO:0000313" key="3">
    <source>
        <dbReference type="EMBL" id="KFO21630.1"/>
    </source>
</evidence>
<dbReference type="CDD" id="cd00112">
    <property type="entry name" value="LDLa"/>
    <property type="match status" value="1"/>
</dbReference>
<dbReference type="SUPFAM" id="SSF57424">
    <property type="entry name" value="LDL receptor-like module"/>
    <property type="match status" value="1"/>
</dbReference>
<evidence type="ECO:0000313" key="4">
    <source>
        <dbReference type="Proteomes" id="UP000028990"/>
    </source>
</evidence>
<evidence type="ECO:0000256" key="1">
    <source>
        <dbReference type="ARBA" id="ARBA00023157"/>
    </source>
</evidence>
<dbReference type="InterPro" id="IPR036055">
    <property type="entry name" value="LDL_receptor-like_sf"/>
</dbReference>
<proteinExistence type="predicted"/>
<dbReference type="SMART" id="SM00192">
    <property type="entry name" value="LDLa"/>
    <property type="match status" value="1"/>
</dbReference>
<dbReference type="PROSITE" id="PS50068">
    <property type="entry name" value="LDLRA_2"/>
    <property type="match status" value="1"/>
</dbReference>